<dbReference type="Pfam" id="PF02958">
    <property type="entry name" value="EcKL"/>
    <property type="match status" value="1"/>
</dbReference>
<proteinExistence type="predicted"/>
<dbReference type="Proteomes" id="UP001152799">
    <property type="component" value="Chromosome 10"/>
</dbReference>
<dbReference type="InterPro" id="IPR015897">
    <property type="entry name" value="CHK_kinase-like"/>
</dbReference>
<dbReference type="InterPro" id="IPR054722">
    <property type="entry name" value="PolX-like_BBD"/>
</dbReference>
<reference evidence="2" key="1">
    <citation type="submission" date="2022-01" db="EMBL/GenBank/DDBJ databases">
        <authorList>
            <person name="King R."/>
        </authorList>
    </citation>
    <scope>NUCLEOTIDE SEQUENCE</scope>
</reference>
<dbReference type="SUPFAM" id="SSF56112">
    <property type="entry name" value="Protein kinase-like (PK-like)"/>
    <property type="match status" value="1"/>
</dbReference>
<dbReference type="SMART" id="SM00587">
    <property type="entry name" value="CHK"/>
    <property type="match status" value="1"/>
</dbReference>
<dbReference type="EMBL" id="OU892286">
    <property type="protein sequence ID" value="CAH1123204.1"/>
    <property type="molecule type" value="Genomic_DNA"/>
</dbReference>
<evidence type="ECO:0000259" key="1">
    <source>
        <dbReference type="SMART" id="SM00587"/>
    </source>
</evidence>
<evidence type="ECO:0000313" key="3">
    <source>
        <dbReference type="Proteomes" id="UP001152799"/>
    </source>
</evidence>
<protein>
    <recommendedName>
        <fullName evidence="1">CHK kinase-like domain-containing protein</fullName>
    </recommendedName>
</protein>
<dbReference type="InterPro" id="IPR011009">
    <property type="entry name" value="Kinase-like_dom_sf"/>
</dbReference>
<evidence type="ECO:0000313" key="2">
    <source>
        <dbReference type="EMBL" id="CAH1123204.1"/>
    </source>
</evidence>
<feature type="domain" description="CHK kinase-like" evidence="1">
    <location>
        <begin position="178"/>
        <end position="374"/>
    </location>
</feature>
<dbReference type="Pfam" id="PF22936">
    <property type="entry name" value="Pol_BBD"/>
    <property type="match status" value="1"/>
</dbReference>
<gene>
    <name evidence="2" type="ORF">CEUTPL_LOCUS2220</name>
</gene>
<sequence>MGHYKSQCPHLKSKIGNSVFSAIFLGGHNFKKDEWYLDSGASVHLTTNKDWLVDLKSVKSPSEICIADKSTITVEYGGNVNIKTVVDSEPGGNYFGIITKFIVKHGNTRLQLVLKKASLNQEARQKRAILPAFEREYELYNNVLPELMKFQIAHSVSKKFTALPKYYNGTNENEKEAILMEDLNAAGFRLWKRLEPMDFEHMSLIFQEYAKLHAISLALRHKQPKAFENLTENIKLNFLKQREVKMPAHYKHMRQVVLEKGAQAVLGNAKAQRCYNQFQNAYWQYLDEDQENPENDILVVSHGDCHPDNILFKYDEITAKPKELRFIDWQLSSTESPINDISFVLFTCAGEDVLSRCEELFQIYHGTIEENLTEFGCDSDEVGSFWL</sequence>
<keyword evidence="3" id="KW-1185">Reference proteome</keyword>
<organism evidence="2 3">
    <name type="scientific">Ceutorhynchus assimilis</name>
    <name type="common">cabbage seed weevil</name>
    <dbReference type="NCBI Taxonomy" id="467358"/>
    <lineage>
        <taxon>Eukaryota</taxon>
        <taxon>Metazoa</taxon>
        <taxon>Ecdysozoa</taxon>
        <taxon>Arthropoda</taxon>
        <taxon>Hexapoda</taxon>
        <taxon>Insecta</taxon>
        <taxon>Pterygota</taxon>
        <taxon>Neoptera</taxon>
        <taxon>Endopterygota</taxon>
        <taxon>Coleoptera</taxon>
        <taxon>Polyphaga</taxon>
        <taxon>Cucujiformia</taxon>
        <taxon>Curculionidae</taxon>
        <taxon>Ceutorhynchinae</taxon>
        <taxon>Ceutorhynchus</taxon>
    </lineage>
</organism>
<dbReference type="PANTHER" id="PTHR11012:SF30">
    <property type="entry name" value="PROTEIN KINASE-LIKE DOMAIN-CONTAINING"/>
    <property type="match status" value="1"/>
</dbReference>
<dbReference type="AlphaFoldDB" id="A0A9P0DC42"/>
<dbReference type="PANTHER" id="PTHR11012">
    <property type="entry name" value="PROTEIN KINASE-LIKE DOMAIN-CONTAINING"/>
    <property type="match status" value="1"/>
</dbReference>
<name>A0A9P0DC42_9CUCU</name>
<dbReference type="InterPro" id="IPR004119">
    <property type="entry name" value="EcKL"/>
</dbReference>
<accession>A0A9P0DC42</accession>
<dbReference type="Gene3D" id="3.90.1200.10">
    <property type="match status" value="1"/>
</dbReference>